<dbReference type="EMBL" id="FOJG01000001">
    <property type="protein sequence ID" value="SEW44911.1"/>
    <property type="molecule type" value="Genomic_DNA"/>
</dbReference>
<accession>A0A1I0RU23</accession>
<reference evidence="2" key="1">
    <citation type="submission" date="2016-10" db="EMBL/GenBank/DDBJ databases">
        <authorList>
            <person name="Varghese N."/>
            <person name="Submissions S."/>
        </authorList>
    </citation>
    <scope>NUCLEOTIDE SEQUENCE [LARGE SCALE GENOMIC DNA]</scope>
    <source>
        <strain evidence="2">DSM 3695</strain>
    </source>
</reference>
<dbReference type="AlphaFoldDB" id="A0A1I0RU23"/>
<name>A0A1I0RU23_9BACT</name>
<evidence type="ECO:0000313" key="1">
    <source>
        <dbReference type="EMBL" id="SEW44911.1"/>
    </source>
</evidence>
<organism evidence="1 2">
    <name type="scientific">Chitinophaga arvensicola</name>
    <dbReference type="NCBI Taxonomy" id="29529"/>
    <lineage>
        <taxon>Bacteria</taxon>
        <taxon>Pseudomonadati</taxon>
        <taxon>Bacteroidota</taxon>
        <taxon>Chitinophagia</taxon>
        <taxon>Chitinophagales</taxon>
        <taxon>Chitinophagaceae</taxon>
        <taxon>Chitinophaga</taxon>
    </lineage>
</organism>
<keyword evidence="2" id="KW-1185">Reference proteome</keyword>
<sequence>MTLTQVKENMLGEWSSIAPEIRPSSIKSADGLIKPFYLTRNFKYLPDDTFELEILNSVDALGKVPLAKMWLRGHIIWQGNHEIAPGAQQVQFVADEGYEVTPLLPAFADLLNKVATEGYDT</sequence>
<protein>
    <submittedName>
        <fullName evidence="1">Uncharacterized protein</fullName>
    </submittedName>
</protein>
<dbReference type="Proteomes" id="UP000199310">
    <property type="component" value="Unassembled WGS sequence"/>
</dbReference>
<proteinExistence type="predicted"/>
<gene>
    <name evidence="1" type="ORF">SAMN04488122_3391</name>
</gene>
<dbReference type="RefSeq" id="WP_218150326.1">
    <property type="nucleotide sequence ID" value="NZ_FOJG01000001.1"/>
</dbReference>
<evidence type="ECO:0000313" key="2">
    <source>
        <dbReference type="Proteomes" id="UP000199310"/>
    </source>
</evidence>